<dbReference type="AlphaFoldDB" id="A0A815L218"/>
<feature type="region of interest" description="Disordered" evidence="1">
    <location>
        <begin position="7"/>
        <end position="39"/>
    </location>
</feature>
<feature type="compositionally biased region" description="Polar residues" evidence="1">
    <location>
        <begin position="30"/>
        <end position="39"/>
    </location>
</feature>
<dbReference type="SUPFAM" id="SSF52266">
    <property type="entry name" value="SGNH hydrolase"/>
    <property type="match status" value="1"/>
</dbReference>
<dbReference type="Proteomes" id="UP000663829">
    <property type="component" value="Unassembled WGS sequence"/>
</dbReference>
<feature type="compositionally biased region" description="Low complexity" evidence="1">
    <location>
        <begin position="20"/>
        <end position="29"/>
    </location>
</feature>
<dbReference type="EMBL" id="CAJNOQ010017547">
    <property type="protein sequence ID" value="CAF1401055.1"/>
    <property type="molecule type" value="Genomic_DNA"/>
</dbReference>
<dbReference type="Proteomes" id="UP000682733">
    <property type="component" value="Unassembled WGS sequence"/>
</dbReference>
<evidence type="ECO:0000313" key="6">
    <source>
        <dbReference type="Proteomes" id="UP000663829"/>
    </source>
</evidence>
<organism evidence="3 6">
    <name type="scientific">Didymodactylos carnosus</name>
    <dbReference type="NCBI Taxonomy" id="1234261"/>
    <lineage>
        <taxon>Eukaryota</taxon>
        <taxon>Metazoa</taxon>
        <taxon>Spiralia</taxon>
        <taxon>Gnathifera</taxon>
        <taxon>Rotifera</taxon>
        <taxon>Eurotatoria</taxon>
        <taxon>Bdelloidea</taxon>
        <taxon>Philodinida</taxon>
        <taxon>Philodinidae</taxon>
        <taxon>Didymodactylos</taxon>
    </lineage>
</organism>
<dbReference type="EMBL" id="CAJOBA010002619">
    <property type="protein sequence ID" value="CAF3652755.1"/>
    <property type="molecule type" value="Genomic_DNA"/>
</dbReference>
<dbReference type="InterPro" id="IPR036514">
    <property type="entry name" value="SGNH_hydro_sf"/>
</dbReference>
<comment type="caution">
    <text evidence="3">The sequence shown here is derived from an EMBL/GenBank/DDBJ whole genome shotgun (WGS) entry which is preliminary data.</text>
</comment>
<evidence type="ECO:0000313" key="3">
    <source>
        <dbReference type="EMBL" id="CAF1401055.1"/>
    </source>
</evidence>
<reference evidence="3" key="1">
    <citation type="submission" date="2021-02" db="EMBL/GenBank/DDBJ databases">
        <authorList>
            <person name="Nowell W R."/>
        </authorList>
    </citation>
    <scope>NUCLEOTIDE SEQUENCE</scope>
</reference>
<dbReference type="EMBL" id="CAJNOK010002618">
    <property type="protein sequence ID" value="CAF0867952.1"/>
    <property type="molecule type" value="Genomic_DNA"/>
</dbReference>
<evidence type="ECO:0000313" key="4">
    <source>
        <dbReference type="EMBL" id="CAF3652755.1"/>
    </source>
</evidence>
<protein>
    <submittedName>
        <fullName evidence="3">Uncharacterized protein</fullName>
    </submittedName>
</protein>
<evidence type="ECO:0000313" key="2">
    <source>
        <dbReference type="EMBL" id="CAF0867952.1"/>
    </source>
</evidence>
<gene>
    <name evidence="3" type="ORF">GPM918_LOCUS33266</name>
    <name evidence="2" type="ORF">OVA965_LOCUS7977</name>
    <name evidence="5" type="ORF">SRO942_LOCUS33948</name>
    <name evidence="4" type="ORF">TMI583_LOCUS7973</name>
</gene>
<proteinExistence type="predicted"/>
<dbReference type="Gene3D" id="3.40.50.1110">
    <property type="entry name" value="SGNH hydrolase"/>
    <property type="match status" value="1"/>
</dbReference>
<dbReference type="Proteomes" id="UP000677228">
    <property type="component" value="Unassembled WGS sequence"/>
</dbReference>
<sequence>MIKILQTTLKTNDLTPPPAGSLNNLSSGGHSPNDTMNLRPSTYQCQSTVSFSQPATQKRIIKLTVFGDSTITHLNASHIHVPGRSTVQFRSGCSNFDHLSSQVLHDKLKTDITSYSLVVVGTNNLSSRDTVDTTIDKLKLFVSIFKEKYSDKKLIIATVPLRRHIGLKKDVDSLHDDIEKYNTDYDHCQKAKIFH</sequence>
<evidence type="ECO:0000313" key="5">
    <source>
        <dbReference type="EMBL" id="CAF4294901.1"/>
    </source>
</evidence>
<dbReference type="EMBL" id="CAJOBC010082968">
    <property type="protein sequence ID" value="CAF4294901.1"/>
    <property type="molecule type" value="Genomic_DNA"/>
</dbReference>
<evidence type="ECO:0000256" key="1">
    <source>
        <dbReference type="SAM" id="MobiDB-lite"/>
    </source>
</evidence>
<dbReference type="Proteomes" id="UP000681722">
    <property type="component" value="Unassembled WGS sequence"/>
</dbReference>
<keyword evidence="6" id="KW-1185">Reference proteome</keyword>
<name>A0A815L218_9BILA</name>
<accession>A0A815L218</accession>